<proteinExistence type="predicted"/>
<evidence type="ECO:0000256" key="1">
    <source>
        <dbReference type="SAM" id="Phobius"/>
    </source>
</evidence>
<accession>A0A2T3XJP3</accession>
<name>A0A2T3XJP3_9BURK</name>
<keyword evidence="1" id="KW-0472">Membrane</keyword>
<dbReference type="AlphaFoldDB" id="A0A2T3XJP3"/>
<sequence>MRLAVVFTLGLELLFMAAVYVGAPFVIYLTGDGRGYHVIAWDQVQRLIILAPILGALLTIAALFTRKR</sequence>
<comment type="caution">
    <text evidence="2">The sequence shown here is derived from an EMBL/GenBank/DDBJ whole genome shotgun (WGS) entry which is preliminary data.</text>
</comment>
<gene>
    <name evidence="2" type="ORF">C9I57_31855</name>
</gene>
<evidence type="ECO:0000313" key="3">
    <source>
        <dbReference type="Proteomes" id="UP000240638"/>
    </source>
</evidence>
<protein>
    <submittedName>
        <fullName evidence="2">Uncharacterized protein</fullName>
    </submittedName>
</protein>
<dbReference type="Proteomes" id="UP000240638">
    <property type="component" value="Unassembled WGS sequence"/>
</dbReference>
<reference evidence="2 3" key="1">
    <citation type="submission" date="2018-03" db="EMBL/GenBank/DDBJ databases">
        <title>Whole genome analyses suggest that Burkholderia sensu lato contains two further novel genera in the rhizoxinica-symbiotica group Mycetohabitans gen. nov., and Trinickia gen. nov.: implications for the evolution of diazotrophy and nodulation in the Burkholderiaceae.</title>
        <authorList>
            <person name="Estrada De Los Santos P."/>
            <person name="Palmer M."/>
            <person name="Chavez-Ramirez B."/>
            <person name="Steenkamp E.T."/>
            <person name="Hirsch A.M."/>
            <person name="Manyaka P."/>
            <person name="Maluk M."/>
            <person name="Lafos M."/>
            <person name="Crook M."/>
            <person name="Gross E."/>
            <person name="Simon M.F."/>
            <person name="Bueno Dos Reis Junior F."/>
            <person name="Poole P.S."/>
            <person name="Venter S.N."/>
            <person name="James E.K."/>
        </authorList>
    </citation>
    <scope>NUCLEOTIDE SEQUENCE [LARGE SCALE GENOMIC DNA]</scope>
    <source>
        <strain evidence="2 3">JPY-366</strain>
    </source>
</reference>
<evidence type="ECO:0000313" key="2">
    <source>
        <dbReference type="EMBL" id="PTB16754.1"/>
    </source>
</evidence>
<feature type="transmembrane region" description="Helical" evidence="1">
    <location>
        <begin position="7"/>
        <end position="27"/>
    </location>
</feature>
<organism evidence="2 3">
    <name type="scientific">Trinickia symbiotica</name>
    <dbReference type="NCBI Taxonomy" id="863227"/>
    <lineage>
        <taxon>Bacteria</taxon>
        <taxon>Pseudomonadati</taxon>
        <taxon>Pseudomonadota</taxon>
        <taxon>Betaproteobacteria</taxon>
        <taxon>Burkholderiales</taxon>
        <taxon>Burkholderiaceae</taxon>
        <taxon>Trinickia</taxon>
    </lineage>
</organism>
<keyword evidence="1" id="KW-1133">Transmembrane helix</keyword>
<dbReference type="EMBL" id="PYUC01000034">
    <property type="protein sequence ID" value="PTB16754.1"/>
    <property type="molecule type" value="Genomic_DNA"/>
</dbReference>
<keyword evidence="1" id="KW-0812">Transmembrane</keyword>
<feature type="transmembrane region" description="Helical" evidence="1">
    <location>
        <begin position="47"/>
        <end position="65"/>
    </location>
</feature>